<dbReference type="PANTHER" id="PTHR35789">
    <property type="entry name" value="SPORE GERMINATION PROTEIN B3"/>
    <property type="match status" value="1"/>
</dbReference>
<evidence type="ECO:0000259" key="9">
    <source>
        <dbReference type="Pfam" id="PF25198"/>
    </source>
</evidence>
<dbReference type="Proteomes" id="UP001580407">
    <property type="component" value="Unassembled WGS sequence"/>
</dbReference>
<evidence type="ECO:0000313" key="11">
    <source>
        <dbReference type="Proteomes" id="UP001580407"/>
    </source>
</evidence>
<comment type="similarity">
    <text evidence="2">Belongs to the GerABKC lipoprotein family.</text>
</comment>
<dbReference type="Pfam" id="PF05504">
    <property type="entry name" value="Spore_GerAC"/>
    <property type="match status" value="1"/>
</dbReference>
<comment type="caution">
    <text evidence="10">The sequence shown here is derived from an EMBL/GenBank/DDBJ whole genome shotgun (WGS) entry which is preliminary data.</text>
</comment>
<evidence type="ECO:0000256" key="6">
    <source>
        <dbReference type="ARBA" id="ARBA00023139"/>
    </source>
</evidence>
<dbReference type="NCBIfam" id="TIGR02887">
    <property type="entry name" value="spore_ger_x_C"/>
    <property type="match status" value="1"/>
</dbReference>
<feature type="domain" description="Spore germination GerAC-like C-terminal" evidence="8">
    <location>
        <begin position="234"/>
        <end position="396"/>
    </location>
</feature>
<name>A0ABV5B8L2_9BACL</name>
<evidence type="ECO:0000256" key="2">
    <source>
        <dbReference type="ARBA" id="ARBA00007886"/>
    </source>
</evidence>
<evidence type="ECO:0000313" key="10">
    <source>
        <dbReference type="EMBL" id="MFB5682037.1"/>
    </source>
</evidence>
<evidence type="ECO:0000256" key="7">
    <source>
        <dbReference type="ARBA" id="ARBA00023288"/>
    </source>
</evidence>
<evidence type="ECO:0000256" key="4">
    <source>
        <dbReference type="ARBA" id="ARBA00022729"/>
    </source>
</evidence>
<evidence type="ECO:0000256" key="3">
    <source>
        <dbReference type="ARBA" id="ARBA00022544"/>
    </source>
</evidence>
<evidence type="ECO:0000259" key="8">
    <source>
        <dbReference type="Pfam" id="PF05504"/>
    </source>
</evidence>
<feature type="domain" description="Spore germination protein N-terminal" evidence="9">
    <location>
        <begin position="33"/>
        <end position="207"/>
    </location>
</feature>
<keyword evidence="7" id="KW-0449">Lipoprotein</keyword>
<evidence type="ECO:0000256" key="5">
    <source>
        <dbReference type="ARBA" id="ARBA00023136"/>
    </source>
</evidence>
<dbReference type="Gene3D" id="6.20.190.10">
    <property type="entry name" value="Nutrient germinant receptor protein C, domain 1"/>
    <property type="match status" value="1"/>
</dbReference>
<organism evidence="10 11">
    <name type="scientific">Paenibacillus terreus</name>
    <dbReference type="NCBI Taxonomy" id="1387834"/>
    <lineage>
        <taxon>Bacteria</taxon>
        <taxon>Bacillati</taxon>
        <taxon>Bacillota</taxon>
        <taxon>Bacilli</taxon>
        <taxon>Bacillales</taxon>
        <taxon>Paenibacillaceae</taxon>
        <taxon>Paenibacillus</taxon>
    </lineage>
</organism>
<dbReference type="Gene3D" id="3.30.300.210">
    <property type="entry name" value="Nutrient germinant receptor protein C, domain 3"/>
    <property type="match status" value="1"/>
</dbReference>
<keyword evidence="4" id="KW-0732">Signal</keyword>
<dbReference type="Pfam" id="PF25198">
    <property type="entry name" value="Spore_GerAC_N"/>
    <property type="match status" value="1"/>
</dbReference>
<evidence type="ECO:0000256" key="1">
    <source>
        <dbReference type="ARBA" id="ARBA00004635"/>
    </source>
</evidence>
<dbReference type="InterPro" id="IPR057336">
    <property type="entry name" value="GerAC_N"/>
</dbReference>
<keyword evidence="6" id="KW-0564">Palmitate</keyword>
<gene>
    <name evidence="10" type="ORF">ACE3NQ_14025</name>
</gene>
<dbReference type="InterPro" id="IPR008844">
    <property type="entry name" value="Spore_GerAC-like"/>
</dbReference>
<keyword evidence="5" id="KW-0472">Membrane</keyword>
<dbReference type="InterPro" id="IPR038501">
    <property type="entry name" value="Spore_GerAC_C_sf"/>
</dbReference>
<dbReference type="PANTHER" id="PTHR35789:SF1">
    <property type="entry name" value="SPORE GERMINATION PROTEIN B3"/>
    <property type="match status" value="1"/>
</dbReference>
<sequence>MGNITGGNTVSGRRLAGLFLCSGIVLFLTGCWDSRELNQRAIIAAMGIDKGDVHRYEVSFQVIVADEIAGEKARGAAPVVLYREEGDTLFEAVRKASRKVPRQISLSHVRAVVISEEMARKGISHLVDFLERDAETRLTIEMYIARGRTAKDVLSTMTSVGRIPANDITGKQQMSMRMYGETYTSEIDQVIRDLSGQGKGPVIPGLRVSGDMKKAPTKDNVDSIEPKAVMYIQGNAIFQGDKLVGWMDGREAIGLSIIHNKLQSSVTNLPYDDRPESVTVETINSKSSIHASMEQGEPVFTIEVKQNGAAGEVNLPLNLNSSRVIEVMQRKWSAETADYVMHAVRAAKAAKTDVLGFGRIFERKYPQQWKKMSGKWGKEFPECTVRIRVTSVIKNTQTRKSPYLTH</sequence>
<keyword evidence="11" id="KW-1185">Reference proteome</keyword>
<reference evidence="10 11" key="1">
    <citation type="submission" date="2024-09" db="EMBL/GenBank/DDBJ databases">
        <authorList>
            <person name="Ruan L."/>
        </authorList>
    </citation>
    <scope>NUCLEOTIDE SEQUENCE [LARGE SCALE GENOMIC DNA]</scope>
    <source>
        <strain evidence="10 11">D33</strain>
    </source>
</reference>
<dbReference type="EMBL" id="JBHILM010000014">
    <property type="protein sequence ID" value="MFB5682037.1"/>
    <property type="molecule type" value="Genomic_DNA"/>
</dbReference>
<proteinExistence type="inferred from homology"/>
<comment type="subcellular location">
    <subcellularLocation>
        <location evidence="1">Membrane</location>
        <topology evidence="1">Lipid-anchor</topology>
    </subcellularLocation>
</comment>
<dbReference type="RefSeq" id="WP_375525802.1">
    <property type="nucleotide sequence ID" value="NZ_JBHILM010000014.1"/>
</dbReference>
<accession>A0ABV5B8L2</accession>
<dbReference type="InterPro" id="IPR046953">
    <property type="entry name" value="Spore_GerAC-like_C"/>
</dbReference>
<keyword evidence="3" id="KW-0309">Germination</keyword>
<protein>
    <submittedName>
        <fullName evidence="10">Ger(X)C family spore germination protein</fullName>
    </submittedName>
</protein>